<sequence length="216" mass="25085">MNEIPLLKHSILYAADPLCPWCYGFYPVFRKILESYSDRIRFSLILGGLRFGETAEPFTPELSKILKYEWRDAEAVTKQPFVPEILNRTDILYNSLNACKAIIAVQKISPEIVFEYLGEVSKTFFYENRNPTEYETFLNAARKLGVDPDRFRKTFEDEDTESETWTDFYYGFSAGVSAFPTFIFSDGVESGVLIRGYHSFEQVDSILKDYFRSIRV</sequence>
<evidence type="ECO:0000313" key="3">
    <source>
        <dbReference type="Proteomes" id="UP000232122"/>
    </source>
</evidence>
<dbReference type="AlphaFoldDB" id="A0A2N0B667"/>
<dbReference type="Gene3D" id="3.40.30.10">
    <property type="entry name" value="Glutaredoxin"/>
    <property type="match status" value="1"/>
</dbReference>
<organism evidence="2">
    <name type="scientific">Leptospira ellisii</name>
    <dbReference type="NCBI Taxonomy" id="2023197"/>
    <lineage>
        <taxon>Bacteria</taxon>
        <taxon>Pseudomonadati</taxon>
        <taxon>Spirochaetota</taxon>
        <taxon>Spirochaetia</taxon>
        <taxon>Leptospirales</taxon>
        <taxon>Leptospiraceae</taxon>
        <taxon>Leptospira</taxon>
    </lineage>
</organism>
<accession>A0A2N0BMF4</accession>
<reference evidence="1" key="3">
    <citation type="submission" date="2023-10" db="EMBL/GenBank/DDBJ databases">
        <authorList>
            <person name="Picardeau M."/>
            <person name="Thibeaux R."/>
        </authorList>
    </citation>
    <scope>NUCLEOTIDE SEQUENCE</scope>
    <source>
        <strain evidence="1">ATI7-C-A5</strain>
    </source>
</reference>
<dbReference type="OrthoDB" id="9799122at2"/>
<name>A0A2N0B667_9LEPT</name>
<protein>
    <submittedName>
        <fullName evidence="1">DsbA family protein</fullName>
    </submittedName>
    <submittedName>
        <fullName evidence="2">Protein-disulfide isomerase</fullName>
    </submittedName>
</protein>
<evidence type="ECO:0000313" key="2">
    <source>
        <dbReference type="EMBL" id="PJZ91993.1"/>
    </source>
</evidence>
<dbReference type="PANTHER" id="PTHR13887">
    <property type="entry name" value="GLUTATHIONE S-TRANSFERASE KAPPA"/>
    <property type="match status" value="1"/>
</dbReference>
<dbReference type="GO" id="GO:0016853">
    <property type="term" value="F:isomerase activity"/>
    <property type="evidence" value="ECO:0007669"/>
    <property type="project" value="UniProtKB-KW"/>
</dbReference>
<dbReference type="EMBL" id="NPEF01000186">
    <property type="protein sequence ID" value="PJZ91993.1"/>
    <property type="molecule type" value="Genomic_DNA"/>
</dbReference>
<dbReference type="InterPro" id="IPR036249">
    <property type="entry name" value="Thioredoxin-like_sf"/>
</dbReference>
<proteinExistence type="predicted"/>
<dbReference type="Proteomes" id="UP000232122">
    <property type="component" value="Unassembled WGS sequence"/>
</dbReference>
<keyword evidence="2" id="KW-0413">Isomerase</keyword>
<reference evidence="1 3" key="2">
    <citation type="journal article" date="2018" name="Microb. Genom.">
        <title>Deciphering the unexplored Leptospira diversity from soils uncovers genomic evolution to virulence.</title>
        <authorList>
            <person name="Thibeaux R."/>
            <person name="Iraola G."/>
            <person name="Ferres I."/>
            <person name="Bierque E."/>
            <person name="Girault D."/>
            <person name="Soupe-Gilbert M.E."/>
            <person name="Picardeau M."/>
            <person name="Goarant C."/>
        </authorList>
    </citation>
    <scope>NUCLEOTIDE SEQUENCE [LARGE SCALE GENOMIC DNA]</scope>
    <source>
        <strain evidence="1 3">ATI7-C-A5</strain>
    </source>
</reference>
<dbReference type="Pfam" id="PF13743">
    <property type="entry name" value="Thioredoxin_5"/>
    <property type="match status" value="1"/>
</dbReference>
<reference evidence="2" key="1">
    <citation type="submission" date="2017-07" db="EMBL/GenBank/DDBJ databases">
        <title>Leptospira spp. isolated from tropical soils.</title>
        <authorList>
            <person name="Thibeaux R."/>
            <person name="Iraola G."/>
            <person name="Ferres I."/>
            <person name="Bierque E."/>
            <person name="Girault D."/>
            <person name="Soupe-Gilbert M.-E."/>
            <person name="Picardeau M."/>
            <person name="Goarant C."/>
        </authorList>
    </citation>
    <scope>NUCLEOTIDE SEQUENCE [LARGE SCALE GENOMIC DNA]</scope>
    <source>
        <strain evidence="2">ATI7-C-A5</strain>
    </source>
</reference>
<accession>A0A2N0B667</accession>
<comment type="caution">
    <text evidence="2">The sequence shown here is derived from an EMBL/GenBank/DDBJ whole genome shotgun (WGS) entry which is preliminary data.</text>
</comment>
<dbReference type="RefSeq" id="WP_100746388.1">
    <property type="nucleotide sequence ID" value="NZ_NPEF02000022.1"/>
</dbReference>
<dbReference type="PANTHER" id="PTHR13887:SF54">
    <property type="entry name" value="DSBA FAMILY PROTEIN"/>
    <property type="match status" value="1"/>
</dbReference>
<dbReference type="SUPFAM" id="SSF52833">
    <property type="entry name" value="Thioredoxin-like"/>
    <property type="match status" value="1"/>
</dbReference>
<dbReference type="EMBL" id="NPEF02000022">
    <property type="protein sequence ID" value="MDV6237327.1"/>
    <property type="molecule type" value="Genomic_DNA"/>
</dbReference>
<dbReference type="CDD" id="cd03025">
    <property type="entry name" value="DsbA_FrnE_like"/>
    <property type="match status" value="1"/>
</dbReference>
<gene>
    <name evidence="1" type="ORF">CH379_016970</name>
    <name evidence="2" type="ORF">CH379_15585</name>
</gene>
<evidence type="ECO:0000313" key="1">
    <source>
        <dbReference type="EMBL" id="MDV6237327.1"/>
    </source>
</evidence>
<dbReference type="Gene3D" id="1.10.472.60">
    <property type="entry name" value="putative protein disulfide isomerase domain"/>
    <property type="match status" value="1"/>
</dbReference>
<keyword evidence="3" id="KW-1185">Reference proteome</keyword>